<keyword evidence="2" id="KW-0813">Transport</keyword>
<dbReference type="EMBL" id="KZ678478">
    <property type="protein sequence ID" value="PSR82402.1"/>
    <property type="molecule type" value="Genomic_DNA"/>
</dbReference>
<dbReference type="FunFam" id="1.20.1250.20:FF:000018">
    <property type="entry name" value="MFS transporter permease"/>
    <property type="match status" value="1"/>
</dbReference>
<evidence type="ECO:0000256" key="6">
    <source>
        <dbReference type="SAM" id="Phobius"/>
    </source>
</evidence>
<keyword evidence="4 6" id="KW-1133">Transmembrane helix</keyword>
<dbReference type="Pfam" id="PF07690">
    <property type="entry name" value="MFS_1"/>
    <property type="match status" value="1"/>
</dbReference>
<dbReference type="OrthoDB" id="3639251at2759"/>
<keyword evidence="9" id="KW-1185">Reference proteome</keyword>
<dbReference type="AlphaFoldDB" id="A0A2T3A429"/>
<feature type="transmembrane region" description="Helical" evidence="6">
    <location>
        <begin position="115"/>
        <end position="134"/>
    </location>
</feature>
<dbReference type="Proteomes" id="UP000241462">
    <property type="component" value="Unassembled WGS sequence"/>
</dbReference>
<feature type="transmembrane region" description="Helical" evidence="6">
    <location>
        <begin position="438"/>
        <end position="461"/>
    </location>
</feature>
<dbReference type="Gene3D" id="1.20.1250.20">
    <property type="entry name" value="MFS general substrate transporter like domains"/>
    <property type="match status" value="2"/>
</dbReference>
<feature type="transmembrane region" description="Helical" evidence="6">
    <location>
        <begin position="375"/>
        <end position="394"/>
    </location>
</feature>
<feature type="transmembrane region" description="Helical" evidence="6">
    <location>
        <begin position="177"/>
        <end position="196"/>
    </location>
</feature>
<keyword evidence="5 6" id="KW-0472">Membrane</keyword>
<dbReference type="PANTHER" id="PTHR43791:SF47">
    <property type="entry name" value="MAJOR FACILITATOR SUPERFAMILY (MFS) PROFILE DOMAIN-CONTAINING PROTEIN-RELATED"/>
    <property type="match status" value="1"/>
</dbReference>
<evidence type="ECO:0000313" key="8">
    <source>
        <dbReference type="EMBL" id="PSR82402.1"/>
    </source>
</evidence>
<feature type="transmembrane region" description="Helical" evidence="6">
    <location>
        <begin position="406"/>
        <end position="426"/>
    </location>
</feature>
<evidence type="ECO:0000256" key="5">
    <source>
        <dbReference type="ARBA" id="ARBA00023136"/>
    </source>
</evidence>
<name>A0A2T3A429_9PEZI</name>
<protein>
    <submittedName>
        <fullName evidence="8">Phthalate transporter</fullName>
    </submittedName>
</protein>
<evidence type="ECO:0000259" key="7">
    <source>
        <dbReference type="PROSITE" id="PS50850"/>
    </source>
</evidence>
<dbReference type="InterPro" id="IPR011701">
    <property type="entry name" value="MFS"/>
</dbReference>
<proteinExistence type="predicted"/>
<dbReference type="GO" id="GO:0016020">
    <property type="term" value="C:membrane"/>
    <property type="evidence" value="ECO:0007669"/>
    <property type="project" value="UniProtKB-SubCell"/>
</dbReference>
<feature type="transmembrane region" description="Helical" evidence="6">
    <location>
        <begin position="282"/>
        <end position="303"/>
    </location>
</feature>
<sequence>MDPAGEKYATTDVLETAGSDKSAVPLDSDQVYDVAEQRRIIHKVDRRLLVILGLMQAVSFLDRGNLANAAVSGMTKDLDLSVGKRYSLAILVFFIPYVLLQFPAAILVRKVGPRIFLSSIVVAWGIVMMCLGFVHEWTDLLPLRLLLGAFEAGCYPSQYYLISSWYSKFDLYTRTSVFYLIGVLGSALGGVLALAFSEMGGLSNIVSWRWIFIMEGLITIAIGLAGFIFVVDFPEKAHKSWRFLTEDEAAFIVRRINRDREDATPEPFSFGRILQPALDPKIWAFALTSFCTTVQAYSVGYFLPIILETELGFAAAKAQGLSTPPYLIAMLLMYVESYISDKVRLRSPILYFNSIICIIGLCLLVWTAVPGVQYFGAILVTAGCSSNLPTVMVFQANNIRGAWKRAFSSASMIGFGGVGGIAGSLVFRTQDAPKYLPGIETCLVANAVTIIVTTILVFYFCRQNKRADEGRIIIEGLSNFRYVI</sequence>
<feature type="transmembrane region" description="Helical" evidence="6">
    <location>
        <begin position="86"/>
        <end position="108"/>
    </location>
</feature>
<evidence type="ECO:0000256" key="4">
    <source>
        <dbReference type="ARBA" id="ARBA00022989"/>
    </source>
</evidence>
<organism evidence="8 9">
    <name type="scientific">Coniella lustricola</name>
    <dbReference type="NCBI Taxonomy" id="2025994"/>
    <lineage>
        <taxon>Eukaryota</taxon>
        <taxon>Fungi</taxon>
        <taxon>Dikarya</taxon>
        <taxon>Ascomycota</taxon>
        <taxon>Pezizomycotina</taxon>
        <taxon>Sordariomycetes</taxon>
        <taxon>Sordariomycetidae</taxon>
        <taxon>Diaporthales</taxon>
        <taxon>Schizoparmaceae</taxon>
        <taxon>Coniella</taxon>
    </lineage>
</organism>
<evidence type="ECO:0000256" key="3">
    <source>
        <dbReference type="ARBA" id="ARBA00022692"/>
    </source>
</evidence>
<dbReference type="FunFam" id="1.20.1250.20:FF:000013">
    <property type="entry name" value="MFS general substrate transporter"/>
    <property type="match status" value="1"/>
</dbReference>
<comment type="subcellular location">
    <subcellularLocation>
        <location evidence="1">Membrane</location>
        <topology evidence="1">Multi-pass membrane protein</topology>
    </subcellularLocation>
</comment>
<dbReference type="InterPro" id="IPR036259">
    <property type="entry name" value="MFS_trans_sf"/>
</dbReference>
<gene>
    <name evidence="8" type="ORF">BD289DRAFT_371284</name>
</gene>
<feature type="transmembrane region" description="Helical" evidence="6">
    <location>
        <begin position="351"/>
        <end position="369"/>
    </location>
</feature>
<dbReference type="SUPFAM" id="SSF103473">
    <property type="entry name" value="MFS general substrate transporter"/>
    <property type="match status" value="1"/>
</dbReference>
<feature type="domain" description="Major facilitator superfamily (MFS) profile" evidence="7">
    <location>
        <begin position="48"/>
        <end position="465"/>
    </location>
</feature>
<dbReference type="InParanoid" id="A0A2T3A429"/>
<accession>A0A2T3A429</accession>
<dbReference type="PANTHER" id="PTHR43791">
    <property type="entry name" value="PERMEASE-RELATED"/>
    <property type="match status" value="1"/>
</dbReference>
<evidence type="ECO:0000256" key="1">
    <source>
        <dbReference type="ARBA" id="ARBA00004141"/>
    </source>
</evidence>
<evidence type="ECO:0000256" key="2">
    <source>
        <dbReference type="ARBA" id="ARBA00022448"/>
    </source>
</evidence>
<dbReference type="PROSITE" id="PS50850">
    <property type="entry name" value="MFS"/>
    <property type="match status" value="1"/>
</dbReference>
<reference evidence="8 9" key="1">
    <citation type="journal article" date="2018" name="Mycol. Prog.">
        <title>Coniella lustricola, a new species from submerged detritus.</title>
        <authorList>
            <person name="Raudabaugh D.B."/>
            <person name="Iturriaga T."/>
            <person name="Carver A."/>
            <person name="Mondo S."/>
            <person name="Pangilinan J."/>
            <person name="Lipzen A."/>
            <person name="He G."/>
            <person name="Amirebrahimi M."/>
            <person name="Grigoriev I.V."/>
            <person name="Miller A.N."/>
        </authorList>
    </citation>
    <scope>NUCLEOTIDE SEQUENCE [LARGE SCALE GENOMIC DNA]</scope>
    <source>
        <strain evidence="8 9">B22-T-1</strain>
    </source>
</reference>
<feature type="transmembrane region" description="Helical" evidence="6">
    <location>
        <begin position="208"/>
        <end position="231"/>
    </location>
</feature>
<keyword evidence="3 6" id="KW-0812">Transmembrane</keyword>
<dbReference type="GO" id="GO:0022857">
    <property type="term" value="F:transmembrane transporter activity"/>
    <property type="evidence" value="ECO:0007669"/>
    <property type="project" value="InterPro"/>
</dbReference>
<feature type="transmembrane region" description="Helical" evidence="6">
    <location>
        <begin position="48"/>
        <end position="66"/>
    </location>
</feature>
<dbReference type="InterPro" id="IPR020846">
    <property type="entry name" value="MFS_dom"/>
</dbReference>
<evidence type="ECO:0000313" key="9">
    <source>
        <dbReference type="Proteomes" id="UP000241462"/>
    </source>
</evidence>